<dbReference type="InterPro" id="IPR029063">
    <property type="entry name" value="SAM-dependent_MTases_sf"/>
</dbReference>
<dbReference type="Proteomes" id="UP000572817">
    <property type="component" value="Unassembled WGS sequence"/>
</dbReference>
<dbReference type="EMBL" id="WWBZ02000082">
    <property type="protein sequence ID" value="KAF4301462.1"/>
    <property type="molecule type" value="Genomic_DNA"/>
</dbReference>
<gene>
    <name evidence="6" type="ORF">GTA08_BOTSDO06807</name>
    <name evidence="5" type="ORF">GTA08_BOTSDO11002</name>
</gene>
<dbReference type="PANTHER" id="PTHR35897:SF1">
    <property type="entry name" value="METHYLTRANSFERASE AUSD"/>
    <property type="match status" value="1"/>
</dbReference>
<protein>
    <submittedName>
        <fullName evidence="5">Uncharacterized protein</fullName>
    </submittedName>
</protein>
<comment type="pathway">
    <text evidence="1">Secondary metabolite biosynthesis.</text>
</comment>
<name>A0A8H4IJ80_9PEZI</name>
<evidence type="ECO:0000256" key="3">
    <source>
        <dbReference type="ARBA" id="ARBA00022691"/>
    </source>
</evidence>
<evidence type="ECO:0000256" key="1">
    <source>
        <dbReference type="ARBA" id="ARBA00005179"/>
    </source>
</evidence>
<evidence type="ECO:0000313" key="5">
    <source>
        <dbReference type="EMBL" id="KAF4301462.1"/>
    </source>
</evidence>
<evidence type="ECO:0000313" key="6">
    <source>
        <dbReference type="EMBL" id="KAF4305418.1"/>
    </source>
</evidence>
<dbReference type="GO" id="GO:0016740">
    <property type="term" value="F:transferase activity"/>
    <property type="evidence" value="ECO:0007669"/>
    <property type="project" value="UniProtKB-KW"/>
</dbReference>
<dbReference type="SUPFAM" id="SSF53335">
    <property type="entry name" value="S-adenosyl-L-methionine-dependent methyltransferases"/>
    <property type="match status" value="1"/>
</dbReference>
<keyword evidence="7" id="KW-1185">Reference proteome</keyword>
<organism evidence="5 7">
    <name type="scientific">Botryosphaeria dothidea</name>
    <dbReference type="NCBI Taxonomy" id="55169"/>
    <lineage>
        <taxon>Eukaryota</taxon>
        <taxon>Fungi</taxon>
        <taxon>Dikarya</taxon>
        <taxon>Ascomycota</taxon>
        <taxon>Pezizomycotina</taxon>
        <taxon>Dothideomycetes</taxon>
        <taxon>Dothideomycetes incertae sedis</taxon>
        <taxon>Botryosphaeriales</taxon>
        <taxon>Botryosphaeriaceae</taxon>
        <taxon>Botryosphaeria</taxon>
    </lineage>
</organism>
<evidence type="ECO:0000313" key="7">
    <source>
        <dbReference type="Proteomes" id="UP000572817"/>
    </source>
</evidence>
<dbReference type="PANTHER" id="PTHR35897">
    <property type="entry name" value="METHYLTRANSFERASE AUSD"/>
    <property type="match status" value="1"/>
</dbReference>
<comment type="caution">
    <text evidence="5">The sequence shown here is derived from an EMBL/GenBank/DDBJ whole genome shotgun (WGS) entry which is preliminary data.</text>
</comment>
<proteinExistence type="inferred from homology"/>
<reference evidence="5 7" key="1">
    <citation type="submission" date="2020-04" db="EMBL/GenBank/DDBJ databases">
        <title>Genome Assembly and Annotation of Botryosphaeria dothidea sdau 11-99, a Latent Pathogen of Apple Fruit Ring Rot in China.</title>
        <authorList>
            <person name="Yu C."/>
            <person name="Diao Y."/>
            <person name="Lu Q."/>
            <person name="Zhao J."/>
            <person name="Cui S."/>
            <person name="Peng C."/>
            <person name="He B."/>
            <person name="Liu H."/>
        </authorList>
    </citation>
    <scope>NUCLEOTIDE SEQUENCE [LARGE SCALE GENOMIC DNA]</scope>
    <source>
        <strain evidence="5">Sdau11-99</strain>
        <strain evidence="7">sdau11-99</strain>
    </source>
</reference>
<dbReference type="EMBL" id="WWBZ02000040">
    <property type="protein sequence ID" value="KAF4305418.1"/>
    <property type="molecule type" value="Genomic_DNA"/>
</dbReference>
<dbReference type="OrthoDB" id="2094832at2759"/>
<keyword evidence="3" id="KW-0949">S-adenosyl-L-methionine</keyword>
<dbReference type="InterPro" id="IPR051654">
    <property type="entry name" value="Meroterpenoid_MTases"/>
</dbReference>
<accession>A0A8H4IJ80</accession>
<sequence length="130" mass="14544">MFQFLELSIFNNPAYEEVLDRTKNGEKLLDLGWGVGQDIRKLKFFRNAAILRVPFTAADVFDPDCPLKAYNGTFDIIHAASFFHLFSWDRQVQVIVDVFVPLLKPAPGSLVVGWQIGTPKGGDYPFPGPG</sequence>
<evidence type="ECO:0000256" key="2">
    <source>
        <dbReference type="ARBA" id="ARBA00022679"/>
    </source>
</evidence>
<comment type="similarity">
    <text evidence="4">Belongs to the class I-like SAM-binding methyltransferase superfamily.</text>
</comment>
<keyword evidence="2" id="KW-0808">Transferase</keyword>
<evidence type="ECO:0000256" key="4">
    <source>
        <dbReference type="ARBA" id="ARBA00038314"/>
    </source>
</evidence>
<dbReference type="AlphaFoldDB" id="A0A8H4IJ80"/>